<dbReference type="AlphaFoldDB" id="B9T6F5"/>
<organism evidence="2 3">
    <name type="scientific">Ricinus communis</name>
    <name type="common">Castor bean</name>
    <dbReference type="NCBI Taxonomy" id="3988"/>
    <lineage>
        <taxon>Eukaryota</taxon>
        <taxon>Viridiplantae</taxon>
        <taxon>Streptophyta</taxon>
        <taxon>Embryophyta</taxon>
        <taxon>Tracheophyta</taxon>
        <taxon>Spermatophyta</taxon>
        <taxon>Magnoliopsida</taxon>
        <taxon>eudicotyledons</taxon>
        <taxon>Gunneridae</taxon>
        <taxon>Pentapetalae</taxon>
        <taxon>rosids</taxon>
        <taxon>fabids</taxon>
        <taxon>Malpighiales</taxon>
        <taxon>Euphorbiaceae</taxon>
        <taxon>Acalyphoideae</taxon>
        <taxon>Acalypheae</taxon>
        <taxon>Ricinus</taxon>
    </lineage>
</organism>
<dbReference type="Pfam" id="PF04525">
    <property type="entry name" value="LOR"/>
    <property type="match status" value="1"/>
</dbReference>
<sequence length="215" mass="23950">MATEASGTSAAPLANPVAIISPQYCYPYPVDLAIVRKVWTLADGNFDVQDINGNIIFKVKEILLTFLHKKKLILDPAGNTIVTLRRKAMTAHSRWQVFRGESTDPKDVIFTAKTHSIFYLKTKLDVFLANNNTDEKVCDFKVKGSFFERSCVVYAGDEDSTTIVAQMHKKHSAQSILLGKTNFTVTVYPNIDYAFIVALIVILDDINREAQDAAS</sequence>
<dbReference type="SUPFAM" id="SSF54518">
    <property type="entry name" value="Tubby C-terminal domain-like"/>
    <property type="match status" value="1"/>
</dbReference>
<dbReference type="Proteomes" id="UP000008311">
    <property type="component" value="Unassembled WGS sequence"/>
</dbReference>
<dbReference type="PANTHER" id="PTHR31087">
    <property type="match status" value="1"/>
</dbReference>
<evidence type="ECO:0000313" key="2">
    <source>
        <dbReference type="EMBL" id="EEF28559.1"/>
    </source>
</evidence>
<proteinExistence type="inferred from homology"/>
<protein>
    <recommendedName>
        <fullName evidence="4">GTP binding protein</fullName>
    </recommendedName>
</protein>
<keyword evidence="3" id="KW-1185">Reference proteome</keyword>
<dbReference type="STRING" id="3988.B9T6F5"/>
<dbReference type="KEGG" id="rcu:8284740"/>
<comment type="similarity">
    <text evidence="1">Belongs to the LOR family.</text>
</comment>
<name>B9T6F5_RICCO</name>
<reference evidence="3" key="1">
    <citation type="journal article" date="2010" name="Nat. Biotechnol.">
        <title>Draft genome sequence of the oilseed species Ricinus communis.</title>
        <authorList>
            <person name="Chan A.P."/>
            <person name="Crabtree J."/>
            <person name="Zhao Q."/>
            <person name="Lorenzi H."/>
            <person name="Orvis J."/>
            <person name="Puiu D."/>
            <person name="Melake-Berhan A."/>
            <person name="Jones K.M."/>
            <person name="Redman J."/>
            <person name="Chen G."/>
            <person name="Cahoon E.B."/>
            <person name="Gedil M."/>
            <person name="Stanke M."/>
            <person name="Haas B.J."/>
            <person name="Wortman J.R."/>
            <person name="Fraser-Liggett C.M."/>
            <person name="Ravel J."/>
            <person name="Rabinowicz P.D."/>
        </authorList>
    </citation>
    <scope>NUCLEOTIDE SEQUENCE [LARGE SCALE GENOMIC DNA]</scope>
    <source>
        <strain evidence="3">cv. Hale</strain>
    </source>
</reference>
<evidence type="ECO:0000256" key="1">
    <source>
        <dbReference type="ARBA" id="ARBA00005437"/>
    </source>
</evidence>
<evidence type="ECO:0000313" key="3">
    <source>
        <dbReference type="Proteomes" id="UP000008311"/>
    </source>
</evidence>
<dbReference type="FunCoup" id="B9T6F5">
    <property type="interactions" value="41"/>
</dbReference>
<gene>
    <name evidence="2" type="ORF">RCOM_0664830</name>
</gene>
<dbReference type="PANTHER" id="PTHR31087:SF73">
    <property type="entry name" value="GTP BINDING PROTEIN"/>
    <property type="match status" value="1"/>
</dbReference>
<dbReference type="InterPro" id="IPR007612">
    <property type="entry name" value="LOR"/>
</dbReference>
<dbReference type="OrthoDB" id="97518at2759"/>
<accession>B9T6F5</accession>
<dbReference type="Gene3D" id="2.40.160.200">
    <property type="entry name" value="LURP1-related"/>
    <property type="match status" value="1"/>
</dbReference>
<dbReference type="InterPro" id="IPR025659">
    <property type="entry name" value="Tubby-like_C"/>
</dbReference>
<evidence type="ECO:0008006" key="4">
    <source>
        <dbReference type="Google" id="ProtNLM"/>
    </source>
</evidence>
<dbReference type="InParanoid" id="B9T6F5"/>
<dbReference type="InterPro" id="IPR038595">
    <property type="entry name" value="LOR_sf"/>
</dbReference>
<dbReference type="eggNOG" id="ENOG502QUU9">
    <property type="taxonomic scope" value="Eukaryota"/>
</dbReference>
<dbReference type="EMBL" id="EQ974604">
    <property type="protein sequence ID" value="EEF28559.1"/>
    <property type="molecule type" value="Genomic_DNA"/>
</dbReference>